<keyword evidence="4" id="KW-0833">Ubl conjugation pathway</keyword>
<evidence type="ECO:0000256" key="2">
    <source>
        <dbReference type="ARBA" id="ARBA00022679"/>
    </source>
</evidence>
<sequence>MPPSNQMTLKRIRRELADLQKDEAELGSIQLGLVSDANLYLWKGTIPGPEGSPYEGGEFRVDIKLPDDYPFNAPKVTFATRIYHMNIAETGSICIDILKTSWSPALSLFKLMLSLSSLLTDPNPKDPLVPSIATAYVRDRVKHNETARHWTRLYAQPRGPNDPEPPQTPTSMSTLVRRMLPTPIPLAYNYPPGAPQHQHSTYSVPHHYSAPAPSSNPGYYMNIPTRGRPSLPMQVGYASASSSNTSTPSSSIPRASAASTRSQQHEVITIDDSEDELVSSPRRRPAASRASVLTKRRRGESESEVEGLVMDSDRERARGRAEERRVRRRREAVRPPPDGEVIVID</sequence>
<evidence type="ECO:0000256" key="3">
    <source>
        <dbReference type="ARBA" id="ARBA00022741"/>
    </source>
</evidence>
<keyword evidence="3" id="KW-0547">Nucleotide-binding</keyword>
<reference evidence="8 9" key="1">
    <citation type="journal article" date="2019" name="Nat. Ecol. Evol.">
        <title>Megaphylogeny resolves global patterns of mushroom evolution.</title>
        <authorList>
            <person name="Varga T."/>
            <person name="Krizsan K."/>
            <person name="Foldi C."/>
            <person name="Dima B."/>
            <person name="Sanchez-Garcia M."/>
            <person name="Sanchez-Ramirez S."/>
            <person name="Szollosi G.J."/>
            <person name="Szarkandi J.G."/>
            <person name="Papp V."/>
            <person name="Albert L."/>
            <person name="Andreopoulos W."/>
            <person name="Angelini C."/>
            <person name="Antonin V."/>
            <person name="Barry K.W."/>
            <person name="Bougher N.L."/>
            <person name="Buchanan P."/>
            <person name="Buyck B."/>
            <person name="Bense V."/>
            <person name="Catcheside P."/>
            <person name="Chovatia M."/>
            <person name="Cooper J."/>
            <person name="Damon W."/>
            <person name="Desjardin D."/>
            <person name="Finy P."/>
            <person name="Geml J."/>
            <person name="Haridas S."/>
            <person name="Hughes K."/>
            <person name="Justo A."/>
            <person name="Karasinski D."/>
            <person name="Kautmanova I."/>
            <person name="Kiss B."/>
            <person name="Kocsube S."/>
            <person name="Kotiranta H."/>
            <person name="LaButti K.M."/>
            <person name="Lechner B.E."/>
            <person name="Liimatainen K."/>
            <person name="Lipzen A."/>
            <person name="Lukacs Z."/>
            <person name="Mihaltcheva S."/>
            <person name="Morgado L.N."/>
            <person name="Niskanen T."/>
            <person name="Noordeloos M.E."/>
            <person name="Ohm R.A."/>
            <person name="Ortiz-Santana B."/>
            <person name="Ovrebo C."/>
            <person name="Racz N."/>
            <person name="Riley R."/>
            <person name="Savchenko A."/>
            <person name="Shiryaev A."/>
            <person name="Soop K."/>
            <person name="Spirin V."/>
            <person name="Szebenyi C."/>
            <person name="Tomsovsky M."/>
            <person name="Tulloss R.E."/>
            <person name="Uehling J."/>
            <person name="Grigoriev I.V."/>
            <person name="Vagvolgyi C."/>
            <person name="Papp T."/>
            <person name="Martin F.M."/>
            <person name="Miettinen O."/>
            <person name="Hibbett D.S."/>
            <person name="Nagy L.G."/>
        </authorList>
    </citation>
    <scope>NUCLEOTIDE SEQUENCE [LARGE SCALE GENOMIC DNA]</scope>
    <source>
        <strain evidence="8 9">CBS 309.79</strain>
    </source>
</reference>
<dbReference type="PROSITE" id="PS50127">
    <property type="entry name" value="UBC_2"/>
    <property type="match status" value="1"/>
</dbReference>
<evidence type="ECO:0000256" key="6">
    <source>
        <dbReference type="SAM" id="MobiDB-lite"/>
    </source>
</evidence>
<feature type="region of interest" description="Disordered" evidence="6">
    <location>
        <begin position="150"/>
        <end position="172"/>
    </location>
</feature>
<organism evidence="8 9">
    <name type="scientific">Pterulicium gracile</name>
    <dbReference type="NCBI Taxonomy" id="1884261"/>
    <lineage>
        <taxon>Eukaryota</taxon>
        <taxon>Fungi</taxon>
        <taxon>Dikarya</taxon>
        <taxon>Basidiomycota</taxon>
        <taxon>Agaricomycotina</taxon>
        <taxon>Agaricomycetes</taxon>
        <taxon>Agaricomycetidae</taxon>
        <taxon>Agaricales</taxon>
        <taxon>Pleurotineae</taxon>
        <taxon>Pterulaceae</taxon>
        <taxon>Pterulicium</taxon>
    </lineage>
</organism>
<feature type="compositionally biased region" description="Low complexity" evidence="6">
    <location>
        <begin position="238"/>
        <end position="262"/>
    </location>
</feature>
<accession>A0A5C3QLJ8</accession>
<dbReference type="SUPFAM" id="SSF54495">
    <property type="entry name" value="UBC-like"/>
    <property type="match status" value="1"/>
</dbReference>
<evidence type="ECO:0000259" key="7">
    <source>
        <dbReference type="PROSITE" id="PS50127"/>
    </source>
</evidence>
<evidence type="ECO:0000256" key="1">
    <source>
        <dbReference type="ARBA" id="ARBA00012486"/>
    </source>
</evidence>
<evidence type="ECO:0000313" key="8">
    <source>
        <dbReference type="EMBL" id="TFL02642.1"/>
    </source>
</evidence>
<dbReference type="Pfam" id="PF00179">
    <property type="entry name" value="UQ_con"/>
    <property type="match status" value="1"/>
</dbReference>
<dbReference type="OrthoDB" id="7851174at2759"/>
<dbReference type="STRING" id="1884261.A0A5C3QLJ8"/>
<dbReference type="Proteomes" id="UP000305067">
    <property type="component" value="Unassembled WGS sequence"/>
</dbReference>
<feature type="domain" description="UBC core" evidence="7">
    <location>
        <begin position="7"/>
        <end position="156"/>
    </location>
</feature>
<gene>
    <name evidence="8" type="ORF">BDV98DRAFT_566165</name>
</gene>
<feature type="region of interest" description="Disordered" evidence="6">
    <location>
        <begin position="189"/>
        <end position="345"/>
    </location>
</feature>
<proteinExistence type="predicted"/>
<dbReference type="GO" id="GO:0061631">
    <property type="term" value="F:ubiquitin conjugating enzyme activity"/>
    <property type="evidence" value="ECO:0007669"/>
    <property type="project" value="UniProtKB-EC"/>
</dbReference>
<keyword evidence="2" id="KW-0808">Transferase</keyword>
<evidence type="ECO:0000256" key="4">
    <source>
        <dbReference type="ARBA" id="ARBA00022786"/>
    </source>
</evidence>
<dbReference type="SMART" id="SM00212">
    <property type="entry name" value="UBCc"/>
    <property type="match status" value="1"/>
</dbReference>
<evidence type="ECO:0000313" key="9">
    <source>
        <dbReference type="Proteomes" id="UP000305067"/>
    </source>
</evidence>
<dbReference type="AlphaFoldDB" id="A0A5C3QLJ8"/>
<feature type="non-terminal residue" evidence="8">
    <location>
        <position position="345"/>
    </location>
</feature>
<keyword evidence="5" id="KW-0067">ATP-binding</keyword>
<evidence type="ECO:0000256" key="5">
    <source>
        <dbReference type="ARBA" id="ARBA00022840"/>
    </source>
</evidence>
<name>A0A5C3QLJ8_9AGAR</name>
<protein>
    <recommendedName>
        <fullName evidence="1">E2 ubiquitin-conjugating enzyme</fullName>
        <ecNumber evidence="1">2.3.2.23</ecNumber>
    </recommendedName>
</protein>
<dbReference type="Gene3D" id="3.10.110.10">
    <property type="entry name" value="Ubiquitin Conjugating Enzyme"/>
    <property type="match status" value="1"/>
</dbReference>
<dbReference type="EMBL" id="ML178822">
    <property type="protein sequence ID" value="TFL02642.1"/>
    <property type="molecule type" value="Genomic_DNA"/>
</dbReference>
<dbReference type="PANTHER" id="PTHR24068">
    <property type="entry name" value="UBIQUITIN-CONJUGATING ENZYME E2"/>
    <property type="match status" value="1"/>
</dbReference>
<dbReference type="InterPro" id="IPR016135">
    <property type="entry name" value="UBQ-conjugating_enzyme/RWD"/>
</dbReference>
<dbReference type="GO" id="GO:0005524">
    <property type="term" value="F:ATP binding"/>
    <property type="evidence" value="ECO:0007669"/>
    <property type="project" value="UniProtKB-KW"/>
</dbReference>
<keyword evidence="9" id="KW-1185">Reference proteome</keyword>
<dbReference type="EC" id="2.3.2.23" evidence="1"/>
<dbReference type="InterPro" id="IPR000608">
    <property type="entry name" value="UBC"/>
</dbReference>
<feature type="compositionally biased region" description="Basic and acidic residues" evidence="6">
    <location>
        <begin position="311"/>
        <end position="325"/>
    </location>
</feature>
<dbReference type="FunFam" id="3.10.110.10:FF:000060">
    <property type="entry name" value="Ubiquitin conjugating enzyme (UbcB)"/>
    <property type="match status" value="1"/>
</dbReference>